<feature type="transmembrane region" description="Helical" evidence="5">
    <location>
        <begin position="36"/>
        <end position="57"/>
    </location>
</feature>
<evidence type="ECO:0000256" key="5">
    <source>
        <dbReference type="SAM" id="Phobius"/>
    </source>
</evidence>
<dbReference type="PRINTS" id="PR00259">
    <property type="entry name" value="TMFOUR"/>
</dbReference>
<name>A0A8S1CSJ9_9INSE</name>
<evidence type="ECO:0008006" key="8">
    <source>
        <dbReference type="Google" id="ProtNLM"/>
    </source>
</evidence>
<organism evidence="6 7">
    <name type="scientific">Cloeon dipterum</name>
    <dbReference type="NCBI Taxonomy" id="197152"/>
    <lineage>
        <taxon>Eukaryota</taxon>
        <taxon>Metazoa</taxon>
        <taxon>Ecdysozoa</taxon>
        <taxon>Arthropoda</taxon>
        <taxon>Hexapoda</taxon>
        <taxon>Insecta</taxon>
        <taxon>Pterygota</taxon>
        <taxon>Palaeoptera</taxon>
        <taxon>Ephemeroptera</taxon>
        <taxon>Pisciforma</taxon>
        <taxon>Baetidae</taxon>
        <taxon>Cloeon</taxon>
    </lineage>
</organism>
<dbReference type="AlphaFoldDB" id="A0A8S1CSJ9"/>
<dbReference type="Proteomes" id="UP000494165">
    <property type="component" value="Unassembled WGS sequence"/>
</dbReference>
<dbReference type="EMBL" id="CADEPI010000055">
    <property type="protein sequence ID" value="CAB3370845.1"/>
    <property type="molecule type" value="Genomic_DNA"/>
</dbReference>
<comment type="caution">
    <text evidence="6">The sequence shown here is derived from an EMBL/GenBank/DDBJ whole genome shotgun (WGS) entry which is preliminary data.</text>
</comment>
<comment type="subcellular location">
    <subcellularLocation>
        <location evidence="1">Membrane</location>
        <topology evidence="1">Multi-pass membrane protein</topology>
    </subcellularLocation>
</comment>
<evidence type="ECO:0000313" key="6">
    <source>
        <dbReference type="EMBL" id="CAB3370845.1"/>
    </source>
</evidence>
<dbReference type="Gene3D" id="1.10.1450.10">
    <property type="entry name" value="Tetraspanin"/>
    <property type="match status" value="1"/>
</dbReference>
<keyword evidence="2 5" id="KW-0812">Transmembrane</keyword>
<dbReference type="InterPro" id="IPR018499">
    <property type="entry name" value="Tetraspanin/Peripherin"/>
</dbReference>
<evidence type="ECO:0000256" key="4">
    <source>
        <dbReference type="ARBA" id="ARBA00023136"/>
    </source>
</evidence>
<keyword evidence="3 5" id="KW-1133">Transmembrane helix</keyword>
<dbReference type="Pfam" id="PF00335">
    <property type="entry name" value="Tetraspanin"/>
    <property type="match status" value="1"/>
</dbReference>
<evidence type="ECO:0000313" key="7">
    <source>
        <dbReference type="Proteomes" id="UP000494165"/>
    </source>
</evidence>
<keyword evidence="4 5" id="KW-0472">Membrane</keyword>
<dbReference type="PANTHER" id="PTHR19282:SF544">
    <property type="entry name" value="TETRASPANIN"/>
    <property type="match status" value="1"/>
</dbReference>
<reference evidence="6 7" key="1">
    <citation type="submission" date="2020-04" db="EMBL/GenBank/DDBJ databases">
        <authorList>
            <person name="Alioto T."/>
            <person name="Alioto T."/>
            <person name="Gomez Garrido J."/>
        </authorList>
    </citation>
    <scope>NUCLEOTIDE SEQUENCE [LARGE SCALE GENOMIC DNA]</scope>
</reference>
<dbReference type="PANTHER" id="PTHR19282">
    <property type="entry name" value="TETRASPANIN"/>
    <property type="match status" value="1"/>
</dbReference>
<evidence type="ECO:0000256" key="3">
    <source>
        <dbReference type="ARBA" id="ARBA00022989"/>
    </source>
</evidence>
<dbReference type="InterPro" id="IPR008952">
    <property type="entry name" value="Tetraspanin_EC2_sf"/>
</dbReference>
<keyword evidence="7" id="KW-1185">Reference proteome</keyword>
<dbReference type="OrthoDB" id="5982705at2759"/>
<feature type="transmembrane region" description="Helical" evidence="5">
    <location>
        <begin position="153"/>
        <end position="180"/>
    </location>
</feature>
<dbReference type="SUPFAM" id="SSF48652">
    <property type="entry name" value="Tetraspanin"/>
    <property type="match status" value="1"/>
</dbReference>
<dbReference type="GO" id="GO:0005886">
    <property type="term" value="C:plasma membrane"/>
    <property type="evidence" value="ECO:0007669"/>
    <property type="project" value="TreeGrafter"/>
</dbReference>
<proteinExistence type="predicted"/>
<gene>
    <name evidence="6" type="ORF">CLODIP_2_CD09779</name>
</gene>
<sequence length="202" mass="22531">MFRRNQTVILDASRGKCLRNSGLKTLKTILKCCIQFAGFMTLIFVLQLVGGILAFTFQEKLDSFLEENLLEQMKLYGNPEVGDGPKITWDTLQSNFQCCGIDTYSDWTLYTVLATPPESCNCNPNDDSICNPLSYYKDGCIDDLKGFFISLQIALGAVGICFAVAEIIGIVFAIFVALAIRRKENESIYVTRISARPKSSFD</sequence>
<protein>
    <recommendedName>
        <fullName evidence="8">Tetraspanin</fullName>
    </recommendedName>
</protein>
<evidence type="ECO:0000256" key="1">
    <source>
        <dbReference type="ARBA" id="ARBA00004141"/>
    </source>
</evidence>
<evidence type="ECO:0000256" key="2">
    <source>
        <dbReference type="ARBA" id="ARBA00022692"/>
    </source>
</evidence>
<accession>A0A8S1CSJ9</accession>